<dbReference type="SMART" id="SM00471">
    <property type="entry name" value="HDc"/>
    <property type="match status" value="2"/>
</dbReference>
<dbReference type="CDD" id="cd00077">
    <property type="entry name" value="HDc"/>
    <property type="match status" value="2"/>
</dbReference>
<dbReference type="InterPro" id="IPR003607">
    <property type="entry name" value="HD/PDEase_dom"/>
</dbReference>
<dbReference type="InterPro" id="IPR037522">
    <property type="entry name" value="HD_GYP_dom"/>
</dbReference>
<dbReference type="SUPFAM" id="SSF109604">
    <property type="entry name" value="HD-domain/PDEase-like"/>
    <property type="match status" value="2"/>
</dbReference>
<keyword evidence="3" id="KW-1185">Reference proteome</keyword>
<protein>
    <submittedName>
        <fullName evidence="2">HD domain-containing protein</fullName>
    </submittedName>
</protein>
<gene>
    <name evidence="2" type="ORF">KI809_08815</name>
</gene>
<organism evidence="2 3">
    <name type="scientific">Geoanaerobacter pelophilus</name>
    <dbReference type="NCBI Taxonomy" id="60036"/>
    <lineage>
        <taxon>Bacteria</taxon>
        <taxon>Pseudomonadati</taxon>
        <taxon>Thermodesulfobacteriota</taxon>
        <taxon>Desulfuromonadia</taxon>
        <taxon>Geobacterales</taxon>
        <taxon>Geobacteraceae</taxon>
        <taxon>Geoanaerobacter</taxon>
    </lineage>
</organism>
<evidence type="ECO:0000313" key="3">
    <source>
        <dbReference type="Proteomes" id="UP000811899"/>
    </source>
</evidence>
<accession>A0AAW4L4E3</accession>
<sequence>MLVKKDFHIPLFDLITCLSDVIDMVNSDLVNHHTTVGYIAYLIGTQLDLPRRERYELLLAGKLHDIGALSCRERIETLKFEVSNPYRHAEMGWLLLRGFRPLAGAAELIRFHHINWDNGAGSAFNGGPVPIGSHILHLADRVAVLVNKQSHILSQTKQICRAIEAQSGVMFMPDVVEAYMQLADKEYFWLDLDSPAVTSLLRRRVNLETIELDLNGILSLGKVFSRIIDFRSRFTATHSSGVAASAAALARLVGFSEDECVKMQLAGYLHDLGKLAVPAEILEKPGALTQQERDIIRSHPYYTYRTLERISDMGIINAWCSFHHECLNGNGYPFHLGSADLPLGSRIMAVADVFTAITENRPYREGMSLDGAMAVLDGMAKSAALDSSVVATLFSNFAEINAIRLAAQTATSREYGQILQQLESVS</sequence>
<dbReference type="Gene3D" id="1.10.3210.10">
    <property type="entry name" value="Hypothetical protein af1432"/>
    <property type="match status" value="2"/>
</dbReference>
<dbReference type="Pfam" id="PF13487">
    <property type="entry name" value="HD_5"/>
    <property type="match status" value="2"/>
</dbReference>
<dbReference type="PROSITE" id="PS51832">
    <property type="entry name" value="HD_GYP"/>
    <property type="match status" value="1"/>
</dbReference>
<reference evidence="2 3" key="1">
    <citation type="submission" date="2021-05" db="EMBL/GenBank/DDBJ databases">
        <title>The draft genome of Geobacter pelophilus DSM 12255.</title>
        <authorList>
            <person name="Xu Z."/>
            <person name="Masuda Y."/>
            <person name="Itoh H."/>
            <person name="Senoo K."/>
        </authorList>
    </citation>
    <scope>NUCLEOTIDE SEQUENCE [LARGE SCALE GENOMIC DNA]</scope>
    <source>
        <strain evidence="2 3">DSM 12255</strain>
    </source>
</reference>
<name>A0AAW4L4E3_9BACT</name>
<dbReference type="RefSeq" id="WP_214171178.1">
    <property type="nucleotide sequence ID" value="NZ_JAHCVJ010000003.1"/>
</dbReference>
<comment type="caution">
    <text evidence="2">The sequence shown here is derived from an EMBL/GenBank/DDBJ whole genome shotgun (WGS) entry which is preliminary data.</text>
</comment>
<dbReference type="PANTHER" id="PTHR43155">
    <property type="entry name" value="CYCLIC DI-GMP PHOSPHODIESTERASE PA4108-RELATED"/>
    <property type="match status" value="1"/>
</dbReference>
<proteinExistence type="predicted"/>
<evidence type="ECO:0000259" key="1">
    <source>
        <dbReference type="PROSITE" id="PS51832"/>
    </source>
</evidence>
<feature type="domain" description="HD-GYP" evidence="1">
    <location>
        <begin position="213"/>
        <end position="409"/>
    </location>
</feature>
<dbReference type="EMBL" id="JAHCVJ010000003">
    <property type="protein sequence ID" value="MBT0664400.1"/>
    <property type="molecule type" value="Genomic_DNA"/>
</dbReference>
<dbReference type="AlphaFoldDB" id="A0AAW4L4E3"/>
<dbReference type="Proteomes" id="UP000811899">
    <property type="component" value="Unassembled WGS sequence"/>
</dbReference>
<dbReference type="PANTHER" id="PTHR43155:SF1">
    <property type="entry name" value="3'3'-CGAMP-SPECIFIC PHOSPHODIESTERASE 1"/>
    <property type="match status" value="1"/>
</dbReference>
<evidence type="ECO:0000313" key="2">
    <source>
        <dbReference type="EMBL" id="MBT0664400.1"/>
    </source>
</evidence>